<feature type="domain" description="Integrase catalytic" evidence="1">
    <location>
        <begin position="3"/>
        <end position="29"/>
    </location>
</feature>
<organism evidence="2 3">
    <name type="scientific">Paenibacillus vulneris</name>
    <dbReference type="NCBI Taxonomy" id="1133364"/>
    <lineage>
        <taxon>Bacteria</taxon>
        <taxon>Bacillati</taxon>
        <taxon>Bacillota</taxon>
        <taxon>Bacilli</taxon>
        <taxon>Bacillales</taxon>
        <taxon>Paenibacillaceae</taxon>
        <taxon>Paenibacillus</taxon>
    </lineage>
</organism>
<accession>A0ABW3UVG8</accession>
<evidence type="ECO:0000313" key="2">
    <source>
        <dbReference type="EMBL" id="MFD1223500.1"/>
    </source>
</evidence>
<dbReference type="EMBL" id="JBHTLU010000035">
    <property type="protein sequence ID" value="MFD1223500.1"/>
    <property type="molecule type" value="Genomic_DNA"/>
</dbReference>
<reference evidence="3" key="1">
    <citation type="journal article" date="2019" name="Int. J. Syst. Evol. Microbiol.">
        <title>The Global Catalogue of Microorganisms (GCM) 10K type strain sequencing project: providing services to taxonomists for standard genome sequencing and annotation.</title>
        <authorList>
            <consortium name="The Broad Institute Genomics Platform"/>
            <consortium name="The Broad Institute Genome Sequencing Center for Infectious Disease"/>
            <person name="Wu L."/>
            <person name="Ma J."/>
        </authorList>
    </citation>
    <scope>NUCLEOTIDE SEQUENCE [LARGE SCALE GENOMIC DNA]</scope>
    <source>
        <strain evidence="3">CCUG 53270</strain>
    </source>
</reference>
<dbReference type="RefSeq" id="WP_179135873.1">
    <property type="nucleotide sequence ID" value="NZ_JBHSUK010000024.1"/>
</dbReference>
<comment type="caution">
    <text evidence="2">The sequence shown here is derived from an EMBL/GenBank/DDBJ whole genome shotgun (WGS) entry which is preliminary data.</text>
</comment>
<dbReference type="Pfam" id="PF13333">
    <property type="entry name" value="rve_2"/>
    <property type="match status" value="1"/>
</dbReference>
<evidence type="ECO:0000259" key="1">
    <source>
        <dbReference type="Pfam" id="PF13333"/>
    </source>
</evidence>
<keyword evidence="3" id="KW-1185">Reference proteome</keyword>
<proteinExistence type="predicted"/>
<gene>
    <name evidence="2" type="ORF">ACFQ4B_25600</name>
</gene>
<dbReference type="Proteomes" id="UP001597180">
    <property type="component" value="Unassembled WGS sequence"/>
</dbReference>
<protein>
    <submittedName>
        <fullName evidence="2">IS3 family transposase</fullName>
    </submittedName>
</protein>
<dbReference type="InterPro" id="IPR001584">
    <property type="entry name" value="Integrase_cat-core"/>
</dbReference>
<name>A0ABW3UVG8_9BACL</name>
<sequence>MHKYQTFEQLKNDIDAYIHFYNYERLQKKTKQPQPHGIQG</sequence>
<evidence type="ECO:0000313" key="3">
    <source>
        <dbReference type="Proteomes" id="UP001597180"/>
    </source>
</evidence>